<organism evidence="1 2">
    <name type="scientific">Pseudoneobacillus rhizosphaerae</name>
    <dbReference type="NCBI Taxonomy" id="2880968"/>
    <lineage>
        <taxon>Bacteria</taxon>
        <taxon>Bacillati</taxon>
        <taxon>Bacillota</taxon>
        <taxon>Bacilli</taxon>
        <taxon>Bacillales</taxon>
        <taxon>Bacillaceae</taxon>
        <taxon>Pseudoneobacillus</taxon>
    </lineage>
</organism>
<name>A0A9C7G9P7_9BACI</name>
<proteinExistence type="predicted"/>
<dbReference type="Proteomes" id="UP000789845">
    <property type="component" value="Unassembled WGS sequence"/>
</dbReference>
<accession>A0A9C7G9P7</accession>
<evidence type="ECO:0000313" key="1">
    <source>
        <dbReference type="EMBL" id="CAG9608060.1"/>
    </source>
</evidence>
<protein>
    <submittedName>
        <fullName evidence="1">Uncharacterized protein</fullName>
    </submittedName>
</protein>
<keyword evidence="2" id="KW-1185">Reference proteome</keyword>
<dbReference type="AlphaFoldDB" id="A0A9C7G9P7"/>
<sequence>MEISKAINIAIGCVMGSDLEMDEKRQVIDKLRTVENTLEEISGALDGQNVTPLVERLAYILSDSGFYDKD</sequence>
<dbReference type="RefSeq" id="WP_230496309.1">
    <property type="nucleotide sequence ID" value="NZ_CAKJTG010000008.1"/>
</dbReference>
<reference evidence="1" key="1">
    <citation type="submission" date="2021-10" db="EMBL/GenBank/DDBJ databases">
        <authorList>
            <person name="Criscuolo A."/>
        </authorList>
    </citation>
    <scope>NUCLEOTIDE SEQUENCE</scope>
    <source>
        <strain evidence="1">CIP111885</strain>
    </source>
</reference>
<dbReference type="EMBL" id="CAKJTG010000008">
    <property type="protein sequence ID" value="CAG9608060.1"/>
    <property type="molecule type" value="Genomic_DNA"/>
</dbReference>
<comment type="caution">
    <text evidence="1">The sequence shown here is derived from an EMBL/GenBank/DDBJ whole genome shotgun (WGS) entry which is preliminary data.</text>
</comment>
<evidence type="ECO:0000313" key="2">
    <source>
        <dbReference type="Proteomes" id="UP000789845"/>
    </source>
</evidence>
<gene>
    <name evidence="1" type="ORF">NEOCIP111885_01752</name>
</gene>